<protein>
    <submittedName>
        <fullName evidence="2">Uncharacterized protein</fullName>
    </submittedName>
</protein>
<name>A0ABD1ZIC2_9MARC</name>
<sequence length="90" mass="10126">MVQLDTDPTQSGQNANWGQGRAATSEPTVQYSPWHPPRKWEKEKVEAAKESPLLCSAILILNPEFPTLPLSKLEGRKQVSMDENHETIGW</sequence>
<gene>
    <name evidence="2" type="ORF">R1flu_019321</name>
</gene>
<organism evidence="2 3">
    <name type="scientific">Riccia fluitans</name>
    <dbReference type="NCBI Taxonomy" id="41844"/>
    <lineage>
        <taxon>Eukaryota</taxon>
        <taxon>Viridiplantae</taxon>
        <taxon>Streptophyta</taxon>
        <taxon>Embryophyta</taxon>
        <taxon>Marchantiophyta</taxon>
        <taxon>Marchantiopsida</taxon>
        <taxon>Marchantiidae</taxon>
        <taxon>Marchantiales</taxon>
        <taxon>Ricciaceae</taxon>
        <taxon>Riccia</taxon>
    </lineage>
</organism>
<dbReference type="AlphaFoldDB" id="A0ABD1ZIC2"/>
<accession>A0ABD1ZIC2</accession>
<evidence type="ECO:0000256" key="1">
    <source>
        <dbReference type="SAM" id="MobiDB-lite"/>
    </source>
</evidence>
<comment type="caution">
    <text evidence="2">The sequence shown here is derived from an EMBL/GenBank/DDBJ whole genome shotgun (WGS) entry which is preliminary data.</text>
</comment>
<evidence type="ECO:0000313" key="2">
    <source>
        <dbReference type="EMBL" id="KAL2651193.1"/>
    </source>
</evidence>
<proteinExistence type="predicted"/>
<reference evidence="2 3" key="1">
    <citation type="submission" date="2024-09" db="EMBL/GenBank/DDBJ databases">
        <title>Chromosome-scale assembly of Riccia fluitans.</title>
        <authorList>
            <person name="Paukszto L."/>
            <person name="Sawicki J."/>
            <person name="Karawczyk K."/>
            <person name="Piernik-Szablinska J."/>
            <person name="Szczecinska M."/>
            <person name="Mazdziarz M."/>
        </authorList>
    </citation>
    <scope>NUCLEOTIDE SEQUENCE [LARGE SCALE GENOMIC DNA]</scope>
    <source>
        <strain evidence="2">Rf_01</strain>
        <tissue evidence="2">Aerial parts of the thallus</tissue>
    </source>
</reference>
<feature type="region of interest" description="Disordered" evidence="1">
    <location>
        <begin position="1"/>
        <end position="44"/>
    </location>
</feature>
<keyword evidence="3" id="KW-1185">Reference proteome</keyword>
<feature type="compositionally biased region" description="Polar residues" evidence="1">
    <location>
        <begin position="1"/>
        <end position="17"/>
    </location>
</feature>
<dbReference type="Proteomes" id="UP001605036">
    <property type="component" value="Unassembled WGS sequence"/>
</dbReference>
<dbReference type="EMBL" id="JBHFFA010000001">
    <property type="protein sequence ID" value="KAL2651193.1"/>
    <property type="molecule type" value="Genomic_DNA"/>
</dbReference>
<evidence type="ECO:0000313" key="3">
    <source>
        <dbReference type="Proteomes" id="UP001605036"/>
    </source>
</evidence>